<sequence length="150" mass="16993">MMGSARAVLVVELGMKVAADRVLLGDNEDRFPLAEGPGILQRDPPSECGPWSSHPLRLRASSFSIKLAPRSAKWHIKHWDLQRSLHTFRQPKVTEKASLTPKPRAHLHLEPDSRSCIKYSNTGWRILDIENFSSFPFAFCCVGAALYRRR</sequence>
<dbReference type="Proteomes" id="UP000287033">
    <property type="component" value="Unassembled WGS sequence"/>
</dbReference>
<accession>A0A401SXA5</accession>
<dbReference type="AlphaFoldDB" id="A0A401SXA5"/>
<comment type="caution">
    <text evidence="1">The sequence shown here is derived from an EMBL/GenBank/DDBJ whole genome shotgun (WGS) entry which is preliminary data.</text>
</comment>
<reference evidence="1 2" key="1">
    <citation type="journal article" date="2018" name="Nat. Ecol. Evol.">
        <title>Shark genomes provide insights into elasmobranch evolution and the origin of vertebrates.</title>
        <authorList>
            <person name="Hara Y"/>
            <person name="Yamaguchi K"/>
            <person name="Onimaru K"/>
            <person name="Kadota M"/>
            <person name="Koyanagi M"/>
            <person name="Keeley SD"/>
            <person name="Tatsumi K"/>
            <person name="Tanaka K"/>
            <person name="Motone F"/>
            <person name="Kageyama Y"/>
            <person name="Nozu R"/>
            <person name="Adachi N"/>
            <person name="Nishimura O"/>
            <person name="Nakagawa R"/>
            <person name="Tanegashima C"/>
            <person name="Kiyatake I"/>
            <person name="Matsumoto R"/>
            <person name="Murakumo K"/>
            <person name="Nishida K"/>
            <person name="Terakita A"/>
            <person name="Kuratani S"/>
            <person name="Sato K"/>
            <person name="Hyodo S Kuraku.S."/>
        </authorList>
    </citation>
    <scope>NUCLEOTIDE SEQUENCE [LARGE SCALE GENOMIC DNA]</scope>
</reference>
<evidence type="ECO:0000313" key="1">
    <source>
        <dbReference type="EMBL" id="GCC35000.1"/>
    </source>
</evidence>
<organism evidence="1 2">
    <name type="scientific">Chiloscyllium punctatum</name>
    <name type="common">Brownbanded bambooshark</name>
    <name type="synonym">Hemiscyllium punctatum</name>
    <dbReference type="NCBI Taxonomy" id="137246"/>
    <lineage>
        <taxon>Eukaryota</taxon>
        <taxon>Metazoa</taxon>
        <taxon>Chordata</taxon>
        <taxon>Craniata</taxon>
        <taxon>Vertebrata</taxon>
        <taxon>Chondrichthyes</taxon>
        <taxon>Elasmobranchii</taxon>
        <taxon>Galeomorphii</taxon>
        <taxon>Galeoidea</taxon>
        <taxon>Orectolobiformes</taxon>
        <taxon>Hemiscylliidae</taxon>
        <taxon>Chiloscyllium</taxon>
    </lineage>
</organism>
<evidence type="ECO:0000313" key="2">
    <source>
        <dbReference type="Proteomes" id="UP000287033"/>
    </source>
</evidence>
<dbReference type="EMBL" id="BEZZ01000655">
    <property type="protein sequence ID" value="GCC35000.1"/>
    <property type="molecule type" value="Genomic_DNA"/>
</dbReference>
<protein>
    <submittedName>
        <fullName evidence="1">Uncharacterized protein</fullName>
    </submittedName>
</protein>
<proteinExistence type="predicted"/>
<gene>
    <name evidence="1" type="ORF">chiPu_0013478</name>
</gene>
<name>A0A401SXA5_CHIPU</name>
<keyword evidence="2" id="KW-1185">Reference proteome</keyword>